<dbReference type="AlphaFoldDB" id="A0A644ZW40"/>
<protein>
    <submittedName>
        <fullName evidence="2">Uncharacterized protein</fullName>
    </submittedName>
</protein>
<keyword evidence="1" id="KW-0472">Membrane</keyword>
<comment type="caution">
    <text evidence="2">The sequence shown here is derived from an EMBL/GenBank/DDBJ whole genome shotgun (WGS) entry which is preliminary data.</text>
</comment>
<gene>
    <name evidence="2" type="ORF">SDC9_91317</name>
</gene>
<sequence length="107" mass="11705">MAGISNKVTIPILLLNIQIEITIPISLKQSTIIPTIPLVNSELIASTSFVNLETTAPELFEEKNIAFTLSSFSIISIFISLVIFCPIIVRITSFTKSNIPIKSITTI</sequence>
<keyword evidence="1" id="KW-0812">Transmembrane</keyword>
<evidence type="ECO:0000313" key="2">
    <source>
        <dbReference type="EMBL" id="MPM44638.1"/>
    </source>
</evidence>
<name>A0A644ZW40_9ZZZZ</name>
<organism evidence="2">
    <name type="scientific">bioreactor metagenome</name>
    <dbReference type="NCBI Taxonomy" id="1076179"/>
    <lineage>
        <taxon>unclassified sequences</taxon>
        <taxon>metagenomes</taxon>
        <taxon>ecological metagenomes</taxon>
    </lineage>
</organism>
<accession>A0A644ZW40</accession>
<evidence type="ECO:0000256" key="1">
    <source>
        <dbReference type="SAM" id="Phobius"/>
    </source>
</evidence>
<feature type="transmembrane region" description="Helical" evidence="1">
    <location>
        <begin position="65"/>
        <end position="89"/>
    </location>
</feature>
<dbReference type="EMBL" id="VSSQ01010555">
    <property type="protein sequence ID" value="MPM44638.1"/>
    <property type="molecule type" value="Genomic_DNA"/>
</dbReference>
<reference evidence="2" key="1">
    <citation type="submission" date="2019-08" db="EMBL/GenBank/DDBJ databases">
        <authorList>
            <person name="Kucharzyk K."/>
            <person name="Murdoch R.W."/>
            <person name="Higgins S."/>
            <person name="Loffler F."/>
        </authorList>
    </citation>
    <scope>NUCLEOTIDE SEQUENCE</scope>
</reference>
<proteinExistence type="predicted"/>
<keyword evidence="1" id="KW-1133">Transmembrane helix</keyword>